<accession>A0AAN8SDX9</accession>
<feature type="region of interest" description="Disordered" evidence="1">
    <location>
        <begin position="56"/>
        <end position="77"/>
    </location>
</feature>
<dbReference type="EMBL" id="JAWJWE010000001">
    <property type="protein sequence ID" value="KAK6644106.1"/>
    <property type="molecule type" value="Genomic_DNA"/>
</dbReference>
<comment type="caution">
    <text evidence="2">The sequence shown here is derived from an EMBL/GenBank/DDBJ whole genome shotgun (WGS) entry which is preliminary data.</text>
</comment>
<gene>
    <name evidence="2" type="ORF">RUM43_000373</name>
</gene>
<organism evidence="2 3">
    <name type="scientific">Polyplax serrata</name>
    <name type="common">Common mouse louse</name>
    <dbReference type="NCBI Taxonomy" id="468196"/>
    <lineage>
        <taxon>Eukaryota</taxon>
        <taxon>Metazoa</taxon>
        <taxon>Ecdysozoa</taxon>
        <taxon>Arthropoda</taxon>
        <taxon>Hexapoda</taxon>
        <taxon>Insecta</taxon>
        <taxon>Pterygota</taxon>
        <taxon>Neoptera</taxon>
        <taxon>Paraneoptera</taxon>
        <taxon>Psocodea</taxon>
        <taxon>Troctomorpha</taxon>
        <taxon>Phthiraptera</taxon>
        <taxon>Anoplura</taxon>
        <taxon>Polyplacidae</taxon>
        <taxon>Polyplax</taxon>
    </lineage>
</organism>
<evidence type="ECO:0000313" key="2">
    <source>
        <dbReference type="EMBL" id="KAK6644106.1"/>
    </source>
</evidence>
<protein>
    <submittedName>
        <fullName evidence="2">Uncharacterized protein</fullName>
    </submittedName>
</protein>
<dbReference type="AlphaFoldDB" id="A0AAN8SDX9"/>
<dbReference type="Proteomes" id="UP001372834">
    <property type="component" value="Unassembled WGS sequence"/>
</dbReference>
<name>A0AAN8SDX9_POLSC</name>
<evidence type="ECO:0000256" key="1">
    <source>
        <dbReference type="SAM" id="MobiDB-lite"/>
    </source>
</evidence>
<sequence length="77" mass="8590">RFVDLHRLRSLRMFNVHGTRRDLAMSGETSGPVAWRRLRGSQLPPDGVSHATHVGPTEATATEQHVSYERLNGSLPD</sequence>
<feature type="non-terminal residue" evidence="2">
    <location>
        <position position="1"/>
    </location>
</feature>
<proteinExistence type="predicted"/>
<reference evidence="2 3" key="1">
    <citation type="submission" date="2023-10" db="EMBL/GenBank/DDBJ databases">
        <title>Genomes of two closely related lineages of the louse Polyplax serrata with different host specificities.</title>
        <authorList>
            <person name="Martinu J."/>
            <person name="Tarabai H."/>
            <person name="Stefka J."/>
            <person name="Hypsa V."/>
        </authorList>
    </citation>
    <scope>NUCLEOTIDE SEQUENCE [LARGE SCALE GENOMIC DNA]</scope>
    <source>
        <strain evidence="2">HR10_N</strain>
    </source>
</reference>
<evidence type="ECO:0000313" key="3">
    <source>
        <dbReference type="Proteomes" id="UP001372834"/>
    </source>
</evidence>